<organism evidence="6 7">
    <name type="scientific">Rubroshorea leprosula</name>
    <dbReference type="NCBI Taxonomy" id="152421"/>
    <lineage>
        <taxon>Eukaryota</taxon>
        <taxon>Viridiplantae</taxon>
        <taxon>Streptophyta</taxon>
        <taxon>Embryophyta</taxon>
        <taxon>Tracheophyta</taxon>
        <taxon>Spermatophyta</taxon>
        <taxon>Magnoliopsida</taxon>
        <taxon>eudicotyledons</taxon>
        <taxon>Gunneridae</taxon>
        <taxon>Pentapetalae</taxon>
        <taxon>rosids</taxon>
        <taxon>malvids</taxon>
        <taxon>Malvales</taxon>
        <taxon>Dipterocarpaceae</taxon>
        <taxon>Rubroshorea</taxon>
    </lineage>
</organism>
<evidence type="ECO:0000313" key="6">
    <source>
        <dbReference type="EMBL" id="GKV30921.1"/>
    </source>
</evidence>
<keyword evidence="1" id="KW-0132">Cell division</keyword>
<keyword evidence="7" id="KW-1185">Reference proteome</keyword>
<dbReference type="InterPro" id="IPR024789">
    <property type="entry name" value="APC4"/>
</dbReference>
<evidence type="ECO:0000256" key="5">
    <source>
        <dbReference type="SAM" id="Phobius"/>
    </source>
</evidence>
<feature type="transmembrane region" description="Helical" evidence="5">
    <location>
        <begin position="124"/>
        <end position="152"/>
    </location>
</feature>
<keyword evidence="3" id="KW-0833">Ubl conjugation pathway</keyword>
<dbReference type="GO" id="GO:0034399">
    <property type="term" value="C:nuclear periphery"/>
    <property type="evidence" value="ECO:0007669"/>
    <property type="project" value="TreeGrafter"/>
</dbReference>
<protein>
    <submittedName>
        <fullName evidence="6">Uncharacterized protein</fullName>
    </submittedName>
</protein>
<dbReference type="Proteomes" id="UP001054252">
    <property type="component" value="Unassembled WGS sequence"/>
</dbReference>
<evidence type="ECO:0000313" key="7">
    <source>
        <dbReference type="Proteomes" id="UP001054252"/>
    </source>
</evidence>
<dbReference type="GO" id="GO:0031145">
    <property type="term" value="P:anaphase-promoting complex-dependent catabolic process"/>
    <property type="evidence" value="ECO:0007669"/>
    <property type="project" value="InterPro"/>
</dbReference>
<gene>
    <name evidence="6" type="ORF">SLEP1_g39688</name>
</gene>
<evidence type="ECO:0000256" key="2">
    <source>
        <dbReference type="ARBA" id="ARBA00022776"/>
    </source>
</evidence>
<dbReference type="PANTHER" id="PTHR13260:SF0">
    <property type="entry name" value="ANAPHASE-PROMOTING COMPLEX SUBUNIT 4"/>
    <property type="match status" value="1"/>
</dbReference>
<dbReference type="GO" id="GO:0005680">
    <property type="term" value="C:anaphase-promoting complex"/>
    <property type="evidence" value="ECO:0007669"/>
    <property type="project" value="InterPro"/>
</dbReference>
<accession>A0AAV5L176</accession>
<dbReference type="GO" id="GO:0070979">
    <property type="term" value="P:protein K11-linked ubiquitination"/>
    <property type="evidence" value="ECO:0007669"/>
    <property type="project" value="TreeGrafter"/>
</dbReference>
<keyword evidence="5" id="KW-0472">Membrane</keyword>
<keyword evidence="5" id="KW-0812">Transmembrane</keyword>
<dbReference type="AlphaFoldDB" id="A0AAV5L176"/>
<evidence type="ECO:0000256" key="1">
    <source>
        <dbReference type="ARBA" id="ARBA00022618"/>
    </source>
</evidence>
<sequence length="158" mass="18160">MDDFSWKVHYIFIVTRIKETCTLKVSVDVKWKLFQSLKSHTVAVVSLNWEEDGQLIRDDFNEISTYENCTSHFFPPAPRVPWMPGLVSGDTGFMDDSEDSFQKLSECSYQRFNIMCSGDNDGNIFFSIVGIFPIGKIVSYSSILELAFYIILINRVDN</sequence>
<dbReference type="PANTHER" id="PTHR13260">
    <property type="entry name" value="ANAPHASE PROMOTING COMPLEX SUBUNIT 4 APC4"/>
    <property type="match status" value="1"/>
</dbReference>
<name>A0AAV5L176_9ROSI</name>
<comment type="caution">
    <text evidence="6">The sequence shown here is derived from an EMBL/GenBank/DDBJ whole genome shotgun (WGS) entry which is preliminary data.</text>
</comment>
<evidence type="ECO:0000256" key="4">
    <source>
        <dbReference type="ARBA" id="ARBA00023306"/>
    </source>
</evidence>
<keyword evidence="2" id="KW-0498">Mitosis</keyword>
<evidence type="ECO:0000256" key="3">
    <source>
        <dbReference type="ARBA" id="ARBA00022786"/>
    </source>
</evidence>
<keyword evidence="5" id="KW-1133">Transmembrane helix</keyword>
<reference evidence="6 7" key="1">
    <citation type="journal article" date="2021" name="Commun. Biol.">
        <title>The genome of Shorea leprosula (Dipterocarpaceae) highlights the ecological relevance of drought in aseasonal tropical rainforests.</title>
        <authorList>
            <person name="Ng K.K.S."/>
            <person name="Kobayashi M.J."/>
            <person name="Fawcett J.A."/>
            <person name="Hatakeyama M."/>
            <person name="Paape T."/>
            <person name="Ng C.H."/>
            <person name="Ang C.C."/>
            <person name="Tnah L.H."/>
            <person name="Lee C.T."/>
            <person name="Nishiyama T."/>
            <person name="Sese J."/>
            <person name="O'Brien M.J."/>
            <person name="Copetti D."/>
            <person name="Mohd Noor M.I."/>
            <person name="Ong R.C."/>
            <person name="Putra M."/>
            <person name="Sireger I.Z."/>
            <person name="Indrioko S."/>
            <person name="Kosugi Y."/>
            <person name="Izuno A."/>
            <person name="Isagi Y."/>
            <person name="Lee S.L."/>
            <person name="Shimizu K.K."/>
        </authorList>
    </citation>
    <scope>NUCLEOTIDE SEQUENCE [LARGE SCALE GENOMIC DNA]</scope>
    <source>
        <strain evidence="6">214</strain>
    </source>
</reference>
<keyword evidence="4" id="KW-0131">Cell cycle</keyword>
<dbReference type="GO" id="GO:0051301">
    <property type="term" value="P:cell division"/>
    <property type="evidence" value="ECO:0007669"/>
    <property type="project" value="UniProtKB-KW"/>
</dbReference>
<proteinExistence type="predicted"/>
<dbReference type="EMBL" id="BPVZ01000089">
    <property type="protein sequence ID" value="GKV30921.1"/>
    <property type="molecule type" value="Genomic_DNA"/>
</dbReference>